<evidence type="ECO:0000259" key="4">
    <source>
        <dbReference type="PROSITE" id="PS51677"/>
    </source>
</evidence>
<keyword evidence="6" id="KW-1185">Reference proteome</keyword>
<dbReference type="CDD" id="cd10917">
    <property type="entry name" value="CE4_NodB_like_6s_7s"/>
    <property type="match status" value="1"/>
</dbReference>
<dbReference type="GO" id="GO:0005975">
    <property type="term" value="P:carbohydrate metabolic process"/>
    <property type="evidence" value="ECO:0007669"/>
    <property type="project" value="InterPro"/>
</dbReference>
<evidence type="ECO:0000313" key="5">
    <source>
        <dbReference type="EMBL" id="SHK14390.1"/>
    </source>
</evidence>
<dbReference type="OrthoDB" id="258610at2"/>
<dbReference type="GO" id="GO:0016020">
    <property type="term" value="C:membrane"/>
    <property type="evidence" value="ECO:0007669"/>
    <property type="project" value="TreeGrafter"/>
</dbReference>
<evidence type="ECO:0000256" key="2">
    <source>
        <dbReference type="ARBA" id="ARBA00022801"/>
    </source>
</evidence>
<dbReference type="PANTHER" id="PTHR10587">
    <property type="entry name" value="GLYCOSYL TRANSFERASE-RELATED"/>
    <property type="match status" value="1"/>
</dbReference>
<evidence type="ECO:0000256" key="1">
    <source>
        <dbReference type="ARBA" id="ARBA00022723"/>
    </source>
</evidence>
<dbReference type="InterPro" id="IPR011330">
    <property type="entry name" value="Glyco_hydro/deAcase_b/a-brl"/>
</dbReference>
<keyword evidence="1" id="KW-0479">Metal-binding</keyword>
<dbReference type="SUPFAM" id="SSF88713">
    <property type="entry name" value="Glycoside hydrolase/deacetylase"/>
    <property type="match status" value="1"/>
</dbReference>
<keyword evidence="3" id="KW-0472">Membrane</keyword>
<reference evidence="6" key="1">
    <citation type="submission" date="2016-11" db="EMBL/GenBank/DDBJ databases">
        <authorList>
            <person name="Varghese N."/>
            <person name="Submissions S."/>
        </authorList>
    </citation>
    <scope>NUCLEOTIDE SEQUENCE [LARGE SCALE GENOMIC DNA]</scope>
    <source>
        <strain evidence="6">DSM 14826</strain>
    </source>
</reference>
<evidence type="ECO:0000256" key="3">
    <source>
        <dbReference type="SAM" id="Phobius"/>
    </source>
</evidence>
<sequence>MDKDYSVVNRVFILLNILLVGILLGVVEERAIQIGLPPIEEKGELPGEIFYEIKDDFTIILITVNSLEGVILSPPFIYGAPPPNSPLEKPKPRPPIAPVIYSGSNSGKKVAITFDDGPNGATLPLLLDILDEYGVKATFFLIGQRARGREDLVEEIFTKGHQIANHSYSHPHFSKLSKDKVIQEITKTEKILDPFMSHPYFRPPYGDYNRQTLELAHKLGYRVILWDVDTRDWMAENTGEIIARVKEKTKPGSIILFHEGKELTLKGLPEILEWLIEEGYTFVTVAELLGE</sequence>
<dbReference type="GO" id="GO:0046872">
    <property type="term" value="F:metal ion binding"/>
    <property type="evidence" value="ECO:0007669"/>
    <property type="project" value="UniProtKB-KW"/>
</dbReference>
<dbReference type="InterPro" id="IPR050248">
    <property type="entry name" value="Polysacc_deacetylase_ArnD"/>
</dbReference>
<dbReference type="Proteomes" id="UP000243547">
    <property type="component" value="Unassembled WGS sequence"/>
</dbReference>
<keyword evidence="3" id="KW-1133">Transmembrane helix</keyword>
<name>A0A1M6Q2G1_9FIRM</name>
<protein>
    <submittedName>
        <fullName evidence="5">Peptidoglycan/xylan/chitin deacetylase, PgdA/CDA1 family</fullName>
    </submittedName>
</protein>
<keyword evidence="3" id="KW-0812">Transmembrane</keyword>
<gene>
    <name evidence="5" type="ORF">SAMN02745227_01620</name>
</gene>
<dbReference type="Gene3D" id="3.20.20.370">
    <property type="entry name" value="Glycoside hydrolase/deacetylase"/>
    <property type="match status" value="1"/>
</dbReference>
<keyword evidence="2" id="KW-0378">Hydrolase</keyword>
<dbReference type="InterPro" id="IPR002509">
    <property type="entry name" value="NODB_dom"/>
</dbReference>
<feature type="transmembrane region" description="Helical" evidence="3">
    <location>
        <begin position="7"/>
        <end position="27"/>
    </location>
</feature>
<feature type="domain" description="NodB homology" evidence="4">
    <location>
        <begin position="108"/>
        <end position="283"/>
    </location>
</feature>
<dbReference type="STRING" id="1120989.SAMN02745227_01620"/>
<dbReference type="AlphaFoldDB" id="A0A1M6Q2G1"/>
<dbReference type="GO" id="GO:0016810">
    <property type="term" value="F:hydrolase activity, acting on carbon-nitrogen (but not peptide) bonds"/>
    <property type="evidence" value="ECO:0007669"/>
    <property type="project" value="InterPro"/>
</dbReference>
<dbReference type="PROSITE" id="PS51677">
    <property type="entry name" value="NODB"/>
    <property type="match status" value="1"/>
</dbReference>
<dbReference type="EMBL" id="FRAI01000018">
    <property type="protein sequence ID" value="SHK14390.1"/>
    <property type="molecule type" value="Genomic_DNA"/>
</dbReference>
<evidence type="ECO:0000313" key="6">
    <source>
        <dbReference type="Proteomes" id="UP000243547"/>
    </source>
</evidence>
<organism evidence="5 6">
    <name type="scientific">Anaerobranca californiensis DSM 14826</name>
    <dbReference type="NCBI Taxonomy" id="1120989"/>
    <lineage>
        <taxon>Bacteria</taxon>
        <taxon>Bacillati</taxon>
        <taxon>Bacillota</taxon>
        <taxon>Clostridia</taxon>
        <taxon>Eubacteriales</taxon>
        <taxon>Proteinivoracaceae</taxon>
        <taxon>Anaerobranca</taxon>
    </lineage>
</organism>
<dbReference type="RefSeq" id="WP_072907783.1">
    <property type="nucleotide sequence ID" value="NZ_FRAI01000018.1"/>
</dbReference>
<accession>A0A1M6Q2G1</accession>
<proteinExistence type="predicted"/>
<dbReference type="PANTHER" id="PTHR10587:SF133">
    <property type="entry name" value="CHITIN DEACETYLASE 1-RELATED"/>
    <property type="match status" value="1"/>
</dbReference>
<dbReference type="Pfam" id="PF01522">
    <property type="entry name" value="Polysacc_deac_1"/>
    <property type="match status" value="1"/>
</dbReference>